<dbReference type="Proteomes" id="UP000598467">
    <property type="component" value="Unassembled WGS sequence"/>
</dbReference>
<keyword evidence="1" id="KW-0472">Membrane</keyword>
<dbReference type="AlphaFoldDB" id="A0A926NWG7"/>
<evidence type="ECO:0000313" key="2">
    <source>
        <dbReference type="EMBL" id="MBD1545073.1"/>
    </source>
</evidence>
<sequence>MHAQEELKNLFTEIEQSSDRALAGLQKVRATAKLQALPSNRQMMALQAAFLGALASLMALWISRGA</sequence>
<dbReference type="EMBL" id="JABFCZ010000002">
    <property type="protein sequence ID" value="MBD1545073.1"/>
    <property type="molecule type" value="Genomic_DNA"/>
</dbReference>
<organism evidence="2 3">
    <name type="scientific">Roseibium aggregatum</name>
    <dbReference type="NCBI Taxonomy" id="187304"/>
    <lineage>
        <taxon>Bacteria</taxon>
        <taxon>Pseudomonadati</taxon>
        <taxon>Pseudomonadota</taxon>
        <taxon>Alphaproteobacteria</taxon>
        <taxon>Hyphomicrobiales</taxon>
        <taxon>Stappiaceae</taxon>
        <taxon>Roseibium</taxon>
    </lineage>
</organism>
<dbReference type="RefSeq" id="WP_190289733.1">
    <property type="nucleotide sequence ID" value="NZ_JABFCZ010000002.1"/>
</dbReference>
<feature type="transmembrane region" description="Helical" evidence="1">
    <location>
        <begin position="44"/>
        <end position="62"/>
    </location>
</feature>
<keyword evidence="1" id="KW-0812">Transmembrane</keyword>
<reference evidence="2" key="1">
    <citation type="submission" date="2020-05" db="EMBL/GenBank/DDBJ databases">
        <title>Identification of trans-AT polyketide cluster in two marine bacteria, producers of a novel glutaramide-containing polyketide sesbanimide D and analogs.</title>
        <authorList>
            <person name="Kacar D."/>
            <person name="Rodriguez P."/>
            <person name="Canedo L."/>
            <person name="Gonzalez E."/>
            <person name="Galan B."/>
            <person name="De La Calle F."/>
            <person name="Garcia J.L."/>
        </authorList>
    </citation>
    <scope>NUCLEOTIDE SEQUENCE</scope>
    <source>
        <strain evidence="2">PHM038</strain>
    </source>
</reference>
<proteinExistence type="predicted"/>
<name>A0A926NWG7_9HYPH</name>
<comment type="caution">
    <text evidence="2">The sequence shown here is derived from an EMBL/GenBank/DDBJ whole genome shotgun (WGS) entry which is preliminary data.</text>
</comment>
<evidence type="ECO:0000256" key="1">
    <source>
        <dbReference type="SAM" id="Phobius"/>
    </source>
</evidence>
<evidence type="ECO:0000313" key="3">
    <source>
        <dbReference type="Proteomes" id="UP000598467"/>
    </source>
</evidence>
<keyword evidence="1" id="KW-1133">Transmembrane helix</keyword>
<gene>
    <name evidence="2" type="ORF">HK439_02270</name>
</gene>
<protein>
    <submittedName>
        <fullName evidence="2">Uncharacterized protein</fullName>
    </submittedName>
</protein>
<accession>A0A926NWG7</accession>